<name>A0A3E0DRQ2_9GAMM</name>
<protein>
    <submittedName>
        <fullName evidence="2">Uncharacterized protein</fullName>
    </submittedName>
</protein>
<dbReference type="EMBL" id="QUNG01000002">
    <property type="protein sequence ID" value="REG85738.1"/>
    <property type="molecule type" value="Genomic_DNA"/>
</dbReference>
<dbReference type="OrthoDB" id="6106877at2"/>
<evidence type="ECO:0000313" key="2">
    <source>
        <dbReference type="EMBL" id="REG85738.1"/>
    </source>
</evidence>
<keyword evidence="3" id="KW-1185">Reference proteome</keyword>
<dbReference type="RefSeq" id="WP_115896520.1">
    <property type="nucleotide sequence ID" value="NZ_QUNG01000002.1"/>
</dbReference>
<keyword evidence="1" id="KW-0732">Signal</keyword>
<proteinExistence type="predicted"/>
<reference evidence="2 3" key="1">
    <citation type="submission" date="2018-08" db="EMBL/GenBank/DDBJ databases">
        <title>Genomic Encyclopedia of Type Strains, Phase III (KMG-III): the genomes of soil and plant-associated and newly described type strains.</title>
        <authorList>
            <person name="Whitman W."/>
        </authorList>
    </citation>
    <scope>NUCLEOTIDE SEQUENCE [LARGE SCALE GENOMIC DNA]</scope>
    <source>
        <strain evidence="2 3">CECT 7375</strain>
    </source>
</reference>
<dbReference type="Proteomes" id="UP000256542">
    <property type="component" value="Unassembled WGS sequence"/>
</dbReference>
<organism evidence="2 3">
    <name type="scientific">Marinomonas pollencensis</name>
    <dbReference type="NCBI Taxonomy" id="491954"/>
    <lineage>
        <taxon>Bacteria</taxon>
        <taxon>Pseudomonadati</taxon>
        <taxon>Pseudomonadota</taxon>
        <taxon>Gammaproteobacteria</taxon>
        <taxon>Oceanospirillales</taxon>
        <taxon>Oceanospirillaceae</taxon>
        <taxon>Marinomonas</taxon>
    </lineage>
</organism>
<comment type="caution">
    <text evidence="2">The sequence shown here is derived from an EMBL/GenBank/DDBJ whole genome shotgun (WGS) entry which is preliminary data.</text>
</comment>
<evidence type="ECO:0000256" key="1">
    <source>
        <dbReference type="SAM" id="SignalP"/>
    </source>
</evidence>
<gene>
    <name evidence="2" type="ORF">DFP81_102271</name>
</gene>
<sequence>MSNIVQQILALFFILFMSSASWAECSDFEATKAADKVAEKYLKGKIFQRAEVLKVHSPSKRKEIASYVKSDALYYTIFSLVNSQCKVQIIKRTQGKH</sequence>
<feature type="signal peptide" evidence="1">
    <location>
        <begin position="1"/>
        <end position="23"/>
    </location>
</feature>
<evidence type="ECO:0000313" key="3">
    <source>
        <dbReference type="Proteomes" id="UP000256542"/>
    </source>
</evidence>
<feature type="chain" id="PRO_5017694278" evidence="1">
    <location>
        <begin position="24"/>
        <end position="97"/>
    </location>
</feature>
<dbReference type="AlphaFoldDB" id="A0A3E0DRQ2"/>
<accession>A0A3E0DRQ2</accession>